<sequence length="89" mass="10139">MSNRKEPSALERWMLAMVIKYCDEEPQSAEMLAKLMNHSEPHTGKLLRGLAERRLASHGGRNQWRPTVHGLNYAEKNPYPPARRQAAAS</sequence>
<dbReference type="RefSeq" id="WP_043660836.1">
    <property type="nucleotide sequence ID" value="NZ_JBIAMX010000031.1"/>
</dbReference>
<keyword evidence="3" id="KW-1185">Reference proteome</keyword>
<protein>
    <recommendedName>
        <fullName evidence="4">MarR family transcriptional regulator</fullName>
    </recommendedName>
</protein>
<gene>
    <name evidence="2" type="ORF">ACFYTF_29785</name>
</gene>
<evidence type="ECO:0008006" key="4">
    <source>
        <dbReference type="Google" id="ProtNLM"/>
    </source>
</evidence>
<reference evidence="2 3" key="1">
    <citation type="submission" date="2024-10" db="EMBL/GenBank/DDBJ databases">
        <title>The Natural Products Discovery Center: Release of the First 8490 Sequenced Strains for Exploring Actinobacteria Biosynthetic Diversity.</title>
        <authorList>
            <person name="Kalkreuter E."/>
            <person name="Kautsar S.A."/>
            <person name="Yang D."/>
            <person name="Bader C.D."/>
            <person name="Teijaro C.N."/>
            <person name="Fluegel L."/>
            <person name="Davis C.M."/>
            <person name="Simpson J.R."/>
            <person name="Lauterbach L."/>
            <person name="Steele A.D."/>
            <person name="Gui C."/>
            <person name="Meng S."/>
            <person name="Li G."/>
            <person name="Viehrig K."/>
            <person name="Ye F."/>
            <person name="Su P."/>
            <person name="Kiefer A.F."/>
            <person name="Nichols A."/>
            <person name="Cepeda A.J."/>
            <person name="Yan W."/>
            <person name="Fan B."/>
            <person name="Jiang Y."/>
            <person name="Adhikari A."/>
            <person name="Zheng C.-J."/>
            <person name="Schuster L."/>
            <person name="Cowan T.M."/>
            <person name="Smanski M.J."/>
            <person name="Chevrette M.G."/>
            <person name="De Carvalho L.P.S."/>
            <person name="Shen B."/>
        </authorList>
    </citation>
    <scope>NUCLEOTIDE SEQUENCE [LARGE SCALE GENOMIC DNA]</scope>
    <source>
        <strain evidence="2 3">NPDC004045</strain>
    </source>
</reference>
<accession>A0ABW6PXL8</accession>
<dbReference type="EMBL" id="JBIAMX010000031">
    <property type="protein sequence ID" value="MFF0547037.1"/>
    <property type="molecule type" value="Genomic_DNA"/>
</dbReference>
<evidence type="ECO:0000256" key="1">
    <source>
        <dbReference type="SAM" id="MobiDB-lite"/>
    </source>
</evidence>
<comment type="caution">
    <text evidence="2">The sequence shown here is derived from an EMBL/GenBank/DDBJ whole genome shotgun (WGS) entry which is preliminary data.</text>
</comment>
<evidence type="ECO:0000313" key="2">
    <source>
        <dbReference type="EMBL" id="MFF0547037.1"/>
    </source>
</evidence>
<dbReference type="Proteomes" id="UP001601444">
    <property type="component" value="Unassembled WGS sequence"/>
</dbReference>
<evidence type="ECO:0000313" key="3">
    <source>
        <dbReference type="Proteomes" id="UP001601444"/>
    </source>
</evidence>
<feature type="region of interest" description="Disordered" evidence="1">
    <location>
        <begin position="58"/>
        <end position="89"/>
    </location>
</feature>
<organism evidence="2 3">
    <name type="scientific">Nocardia thailandica</name>
    <dbReference type="NCBI Taxonomy" id="257275"/>
    <lineage>
        <taxon>Bacteria</taxon>
        <taxon>Bacillati</taxon>
        <taxon>Actinomycetota</taxon>
        <taxon>Actinomycetes</taxon>
        <taxon>Mycobacteriales</taxon>
        <taxon>Nocardiaceae</taxon>
        <taxon>Nocardia</taxon>
    </lineage>
</organism>
<name>A0ABW6PXL8_9NOCA</name>
<proteinExistence type="predicted"/>